<evidence type="ECO:0000313" key="2">
    <source>
        <dbReference type="Proteomes" id="UP000838412"/>
    </source>
</evidence>
<reference evidence="1" key="1">
    <citation type="submission" date="2022-01" db="EMBL/GenBank/DDBJ databases">
        <authorList>
            <person name="Braso-Vives M."/>
        </authorList>
    </citation>
    <scope>NUCLEOTIDE SEQUENCE</scope>
</reference>
<dbReference type="OrthoDB" id="10452335at2759"/>
<dbReference type="EMBL" id="OV696687">
    <property type="protein sequence ID" value="CAH1254490.1"/>
    <property type="molecule type" value="Genomic_DNA"/>
</dbReference>
<dbReference type="AlphaFoldDB" id="A0A8J9ZH00"/>
<protein>
    <submittedName>
        <fullName evidence="1">Hypp1364 protein</fullName>
    </submittedName>
</protein>
<organism evidence="1 2">
    <name type="scientific">Branchiostoma lanceolatum</name>
    <name type="common">Common lancelet</name>
    <name type="synonym">Amphioxus lanceolatum</name>
    <dbReference type="NCBI Taxonomy" id="7740"/>
    <lineage>
        <taxon>Eukaryota</taxon>
        <taxon>Metazoa</taxon>
        <taxon>Chordata</taxon>
        <taxon>Cephalochordata</taxon>
        <taxon>Leptocardii</taxon>
        <taxon>Amphioxiformes</taxon>
        <taxon>Branchiostomatidae</taxon>
        <taxon>Branchiostoma</taxon>
    </lineage>
</organism>
<keyword evidence="2" id="KW-1185">Reference proteome</keyword>
<gene>
    <name evidence="1" type="primary">Hypp1364</name>
    <name evidence="1" type="ORF">BLAG_LOCUS13881</name>
</gene>
<accession>A0A8J9ZH00</accession>
<name>A0A8J9ZH00_BRALA</name>
<dbReference type="Proteomes" id="UP000838412">
    <property type="component" value="Chromosome 2"/>
</dbReference>
<proteinExistence type="predicted"/>
<evidence type="ECO:0000313" key="1">
    <source>
        <dbReference type="EMBL" id="CAH1254490.1"/>
    </source>
</evidence>
<sequence length="87" mass="9848">MNPNPAPDNLDVVPTEIGGVELTGFRILDTEYVSLPEIRNKLGGVQRVWCRWTVRAALMNFSGRPDSIPYTEIHGIDDNRIFLPLRL</sequence>